<sequence>MEVNVKEELQFDTLEFLEESVQCCLLCPDIKSILNSLADHVKKFHYDAYTSIQSLTTKLCDCNEVLQLQIHLVNHLISSVISKDTKLEALTNPIEYDSLDIEKAKDIEDEPESSTESDIEDLLPKTTKKRGRKPKQLKLPENVPKSTSASYLPPIRHSQFMTEPQFPCDYCPKILYTKSGLSKHYNMMHNPDNKFKCTRCSAGHCNTLKNLHAHMRAHEDVRLDTKVCRKCDKKFQTEKQLYHHMLLHREKLLECDHCGMRFNMKQPLQKHIFTHFDIKIHRDNEIKSLCEICSKWVTSSRMKRHLGTHFTDCKSTYKCDHPGCDKAFTEVRNLQDHQNMHKNLKPYVCEFCNMAFRHRAALRQHRMRHTEPEKHKCEVCMECFVTNQSLRKHMTRQHQDVGKDVRSFACDYEGCNSIFKYEDFLFRHKKDVHNPKPQIERQCEHCSYTAHNTKNYFQHMRRSHNIRKRINNRVFPTSAALEIEGGEYS</sequence>
<dbReference type="OrthoDB" id="6077919at2759"/>
<keyword evidence="8" id="KW-0539">Nucleus</keyword>
<dbReference type="SMART" id="SM00355">
    <property type="entry name" value="ZnF_C2H2"/>
    <property type="match status" value="11"/>
</dbReference>
<evidence type="ECO:0000256" key="5">
    <source>
        <dbReference type="ARBA" id="ARBA00022833"/>
    </source>
</evidence>
<evidence type="ECO:0000313" key="13">
    <source>
        <dbReference type="Proteomes" id="UP001153620"/>
    </source>
</evidence>
<dbReference type="Gene3D" id="3.30.160.60">
    <property type="entry name" value="Classic Zinc Finger"/>
    <property type="match status" value="5"/>
</dbReference>
<evidence type="ECO:0000256" key="4">
    <source>
        <dbReference type="ARBA" id="ARBA00022771"/>
    </source>
</evidence>
<dbReference type="GO" id="GO:0008270">
    <property type="term" value="F:zinc ion binding"/>
    <property type="evidence" value="ECO:0007669"/>
    <property type="project" value="UniProtKB-KW"/>
</dbReference>
<dbReference type="InterPro" id="IPR013087">
    <property type="entry name" value="Znf_C2H2_type"/>
</dbReference>
<dbReference type="AlphaFoldDB" id="A0A9N9S405"/>
<feature type="domain" description="C2H2-type" evidence="11">
    <location>
        <begin position="166"/>
        <end position="194"/>
    </location>
</feature>
<feature type="domain" description="C2H2-type" evidence="11">
    <location>
        <begin position="408"/>
        <end position="438"/>
    </location>
</feature>
<evidence type="ECO:0000256" key="7">
    <source>
        <dbReference type="ARBA" id="ARBA00023163"/>
    </source>
</evidence>
<dbReference type="SUPFAM" id="SSF57667">
    <property type="entry name" value="beta-beta-alpha zinc fingers"/>
    <property type="match status" value="4"/>
</dbReference>
<evidence type="ECO:0000256" key="2">
    <source>
        <dbReference type="ARBA" id="ARBA00022723"/>
    </source>
</evidence>
<dbReference type="PANTHER" id="PTHR47772:SF13">
    <property type="entry name" value="GASTRULA ZINC FINGER PROTEIN XLCGF49.1-LIKE-RELATED"/>
    <property type="match status" value="1"/>
</dbReference>
<feature type="compositionally biased region" description="Acidic residues" evidence="10">
    <location>
        <begin position="107"/>
        <end position="121"/>
    </location>
</feature>
<evidence type="ECO:0000259" key="11">
    <source>
        <dbReference type="PROSITE" id="PS50157"/>
    </source>
</evidence>
<feature type="domain" description="C2H2-type" evidence="11">
    <location>
        <begin position="375"/>
        <end position="398"/>
    </location>
</feature>
<evidence type="ECO:0000256" key="6">
    <source>
        <dbReference type="ARBA" id="ARBA00023015"/>
    </source>
</evidence>
<dbReference type="InterPro" id="IPR050636">
    <property type="entry name" value="C2H2-ZF_domain-containing"/>
</dbReference>
<feature type="region of interest" description="Disordered" evidence="10">
    <location>
        <begin position="107"/>
        <end position="150"/>
    </location>
</feature>
<dbReference type="PROSITE" id="PS00028">
    <property type="entry name" value="ZINC_FINGER_C2H2_1"/>
    <property type="match status" value="7"/>
</dbReference>
<dbReference type="EMBL" id="OU895880">
    <property type="protein sequence ID" value="CAG9810474.1"/>
    <property type="molecule type" value="Genomic_DNA"/>
</dbReference>
<evidence type="ECO:0000256" key="1">
    <source>
        <dbReference type="ARBA" id="ARBA00004123"/>
    </source>
</evidence>
<keyword evidence="5" id="KW-0862">Zinc</keyword>
<organism evidence="12 13">
    <name type="scientific">Chironomus riparius</name>
    <dbReference type="NCBI Taxonomy" id="315576"/>
    <lineage>
        <taxon>Eukaryota</taxon>
        <taxon>Metazoa</taxon>
        <taxon>Ecdysozoa</taxon>
        <taxon>Arthropoda</taxon>
        <taxon>Hexapoda</taxon>
        <taxon>Insecta</taxon>
        <taxon>Pterygota</taxon>
        <taxon>Neoptera</taxon>
        <taxon>Endopterygota</taxon>
        <taxon>Diptera</taxon>
        <taxon>Nematocera</taxon>
        <taxon>Chironomoidea</taxon>
        <taxon>Chironomidae</taxon>
        <taxon>Chironominae</taxon>
        <taxon>Chironomus</taxon>
    </lineage>
</organism>
<gene>
    <name evidence="12" type="ORF">CHIRRI_LOCUS13287</name>
</gene>
<feature type="domain" description="C2H2-type" evidence="11">
    <location>
        <begin position="347"/>
        <end position="374"/>
    </location>
</feature>
<keyword evidence="6" id="KW-0805">Transcription regulation</keyword>
<name>A0A9N9S405_9DIPT</name>
<keyword evidence="7" id="KW-0804">Transcription</keyword>
<evidence type="ECO:0000256" key="8">
    <source>
        <dbReference type="ARBA" id="ARBA00023242"/>
    </source>
</evidence>
<protein>
    <recommendedName>
        <fullName evidence="11">C2H2-type domain-containing protein</fullName>
    </recommendedName>
</protein>
<proteinExistence type="predicted"/>
<dbReference type="FunFam" id="3.30.160.60:FF:000446">
    <property type="entry name" value="Zinc finger protein"/>
    <property type="match status" value="1"/>
</dbReference>
<evidence type="ECO:0000313" key="12">
    <source>
        <dbReference type="EMBL" id="CAG9810474.1"/>
    </source>
</evidence>
<feature type="domain" description="C2H2-type" evidence="11">
    <location>
        <begin position="253"/>
        <end position="280"/>
    </location>
</feature>
<dbReference type="PANTHER" id="PTHR47772">
    <property type="entry name" value="ZINC FINGER PROTEIN 200"/>
    <property type="match status" value="1"/>
</dbReference>
<keyword evidence="4 9" id="KW-0863">Zinc-finger</keyword>
<keyword evidence="3" id="KW-0677">Repeat</keyword>
<evidence type="ECO:0000256" key="3">
    <source>
        <dbReference type="ARBA" id="ARBA00022737"/>
    </source>
</evidence>
<accession>A0A9N9S405</accession>
<dbReference type="GO" id="GO:0005634">
    <property type="term" value="C:nucleus"/>
    <property type="evidence" value="ECO:0007669"/>
    <property type="project" value="UniProtKB-SubCell"/>
</dbReference>
<reference evidence="12" key="2">
    <citation type="submission" date="2022-10" db="EMBL/GenBank/DDBJ databases">
        <authorList>
            <consortium name="ENA_rothamsted_submissions"/>
            <consortium name="culmorum"/>
            <person name="King R."/>
        </authorList>
    </citation>
    <scope>NUCLEOTIDE SEQUENCE</scope>
</reference>
<keyword evidence="2" id="KW-0479">Metal-binding</keyword>
<keyword evidence="13" id="KW-1185">Reference proteome</keyword>
<evidence type="ECO:0000256" key="9">
    <source>
        <dbReference type="PROSITE-ProRule" id="PRU00042"/>
    </source>
</evidence>
<feature type="domain" description="C2H2-type" evidence="11">
    <location>
        <begin position="226"/>
        <end position="248"/>
    </location>
</feature>
<dbReference type="Proteomes" id="UP001153620">
    <property type="component" value="Chromosome 4"/>
</dbReference>
<dbReference type="InterPro" id="IPR036236">
    <property type="entry name" value="Znf_C2H2_sf"/>
</dbReference>
<dbReference type="PROSITE" id="PS50157">
    <property type="entry name" value="ZINC_FINGER_C2H2_2"/>
    <property type="match status" value="7"/>
</dbReference>
<dbReference type="Pfam" id="PF00096">
    <property type="entry name" value="zf-C2H2"/>
    <property type="match status" value="4"/>
</dbReference>
<feature type="compositionally biased region" description="Basic residues" evidence="10">
    <location>
        <begin position="126"/>
        <end position="136"/>
    </location>
</feature>
<reference evidence="12" key="1">
    <citation type="submission" date="2022-01" db="EMBL/GenBank/DDBJ databases">
        <authorList>
            <person name="King R."/>
        </authorList>
    </citation>
    <scope>NUCLEOTIDE SEQUENCE</scope>
</reference>
<evidence type="ECO:0000256" key="10">
    <source>
        <dbReference type="SAM" id="MobiDB-lite"/>
    </source>
</evidence>
<comment type="subcellular location">
    <subcellularLocation>
        <location evidence="1">Nucleus</location>
    </subcellularLocation>
</comment>
<feature type="domain" description="C2H2-type" evidence="11">
    <location>
        <begin position="317"/>
        <end position="346"/>
    </location>
</feature>